<reference evidence="1 2" key="1">
    <citation type="submission" date="2019-10" db="EMBL/GenBank/DDBJ databases">
        <title>New genus of Silvanigrellaceae.</title>
        <authorList>
            <person name="Pitt A."/>
            <person name="Hahn M.W."/>
        </authorList>
    </citation>
    <scope>NUCLEOTIDE SEQUENCE [LARGE SCALE GENOMIC DNA]</scope>
    <source>
        <strain evidence="1 2">33A1-SZDP</strain>
    </source>
</reference>
<dbReference type="EMBL" id="WFLN01000004">
    <property type="protein sequence ID" value="KAB8033502.1"/>
    <property type="molecule type" value="Genomic_DNA"/>
</dbReference>
<dbReference type="PANTHER" id="PTHR39640:SF1">
    <property type="entry name" value="DUF790 FAMILY PROTEIN"/>
    <property type="match status" value="1"/>
</dbReference>
<dbReference type="AlphaFoldDB" id="A0A833N564"/>
<name>A0A833N564_9BACT</name>
<dbReference type="InterPro" id="IPR008508">
    <property type="entry name" value="Bax1"/>
</dbReference>
<dbReference type="PANTHER" id="PTHR39640">
    <property type="entry name" value="VNG6129C"/>
    <property type="match status" value="1"/>
</dbReference>
<organism evidence="1 2">
    <name type="scientific">Fluviispira multicolorata</name>
    <dbReference type="NCBI Taxonomy" id="2654512"/>
    <lineage>
        <taxon>Bacteria</taxon>
        <taxon>Pseudomonadati</taxon>
        <taxon>Bdellovibrionota</taxon>
        <taxon>Oligoflexia</taxon>
        <taxon>Silvanigrellales</taxon>
        <taxon>Silvanigrellaceae</taxon>
        <taxon>Fluviispira</taxon>
    </lineage>
</organism>
<evidence type="ECO:0000313" key="2">
    <source>
        <dbReference type="Proteomes" id="UP000442694"/>
    </source>
</evidence>
<dbReference type="Proteomes" id="UP000442694">
    <property type="component" value="Unassembled WGS sequence"/>
</dbReference>
<dbReference type="Pfam" id="PF05626">
    <property type="entry name" value="DUF790"/>
    <property type="match status" value="1"/>
</dbReference>
<comment type="caution">
    <text evidence="1">The sequence shown here is derived from an EMBL/GenBank/DDBJ whole genome shotgun (WGS) entry which is preliminary data.</text>
</comment>
<sequence length="422" mass="49308">MKAPANILSIKEGNSTVLTKKELLLFKKNKGKIIPLFIDAKDPLLLEYAKDLIEVFLNSLGKKRRELEEEISHINSVYDYSNELQKGIVKLLFDRLEFKTSLGDEVIDFREVIFTKSCEYFNSNKNISYDSYIKSISEDINLFSEEIKLQLYSDLPEFHTATHFKSIQAKDLLNRYNLALSQGFLFHSSAIVIKIPIKENAKLEIRYLLKQIRFFQLVANIQITDDFYEIVLDGPLSLFMHTQKYGFNLASFFPSLVLLSQWEISADIQLGRTERSKGVLNLSYESPLVSHYKNFSAYSPDEFKMFAELFRKKNGEWNIELYLDEIFYDGNNYFFPDYEFTAQNKKVFLELFHPWHKTALKQRIVSIEKKKISGFIIGVSKALLKDIELQKLMEDSNYFKENGFIFREMPTVSQVSDILNRV</sequence>
<protein>
    <submittedName>
        <fullName evidence="1">DUF790 family protein</fullName>
    </submittedName>
</protein>
<proteinExistence type="predicted"/>
<accession>A0A833N564</accession>
<keyword evidence="2" id="KW-1185">Reference proteome</keyword>
<gene>
    <name evidence="1" type="ORF">GCL57_02010</name>
</gene>
<evidence type="ECO:0000313" key="1">
    <source>
        <dbReference type="EMBL" id="KAB8033502.1"/>
    </source>
</evidence>